<feature type="region of interest" description="Disordered" evidence="1">
    <location>
        <begin position="90"/>
        <end position="130"/>
    </location>
</feature>
<dbReference type="AlphaFoldDB" id="A0ABD2C8B4"/>
<comment type="caution">
    <text evidence="2">The sequence shown here is derived from an EMBL/GenBank/DDBJ whole genome shotgun (WGS) entry which is preliminary data.</text>
</comment>
<protein>
    <submittedName>
        <fullName evidence="2">3-phosphoinositide-dependent protein kinase 1 isoform X1</fullName>
    </submittedName>
</protein>
<evidence type="ECO:0000313" key="3">
    <source>
        <dbReference type="Proteomes" id="UP001607302"/>
    </source>
</evidence>
<dbReference type="GO" id="GO:0016301">
    <property type="term" value="F:kinase activity"/>
    <property type="evidence" value="ECO:0007669"/>
    <property type="project" value="UniProtKB-KW"/>
</dbReference>
<keyword evidence="3" id="KW-1185">Reference proteome</keyword>
<feature type="compositionally biased region" description="Basic residues" evidence="1">
    <location>
        <begin position="106"/>
        <end position="118"/>
    </location>
</feature>
<evidence type="ECO:0000256" key="1">
    <source>
        <dbReference type="SAM" id="MobiDB-lite"/>
    </source>
</evidence>
<dbReference type="EMBL" id="JAUDFV010000020">
    <property type="protein sequence ID" value="KAL2741070.1"/>
    <property type="molecule type" value="Genomic_DNA"/>
</dbReference>
<reference evidence="2 3" key="1">
    <citation type="journal article" date="2024" name="Ann. Entomol. Soc. Am.">
        <title>Genomic analyses of the southern and eastern yellowjacket wasps (Hymenoptera: Vespidae) reveal evolutionary signatures of social life.</title>
        <authorList>
            <person name="Catto M.A."/>
            <person name="Caine P.B."/>
            <person name="Orr S.E."/>
            <person name="Hunt B.G."/>
            <person name="Goodisman M.A.D."/>
        </authorList>
    </citation>
    <scope>NUCLEOTIDE SEQUENCE [LARGE SCALE GENOMIC DNA]</scope>
    <source>
        <strain evidence="2">233</strain>
        <tissue evidence="2">Head and thorax</tissue>
    </source>
</reference>
<evidence type="ECO:0000313" key="2">
    <source>
        <dbReference type="EMBL" id="KAL2741070.1"/>
    </source>
</evidence>
<gene>
    <name evidence="2" type="ORF">V1478_001211</name>
</gene>
<proteinExistence type="predicted"/>
<name>A0ABD2C8B4_VESSQ</name>
<accession>A0ABD2C8B4</accession>
<keyword evidence="2" id="KW-0418">Kinase</keyword>
<organism evidence="2 3">
    <name type="scientific">Vespula squamosa</name>
    <name type="common">Southern yellow jacket</name>
    <name type="synonym">Wasp</name>
    <dbReference type="NCBI Taxonomy" id="30214"/>
    <lineage>
        <taxon>Eukaryota</taxon>
        <taxon>Metazoa</taxon>
        <taxon>Ecdysozoa</taxon>
        <taxon>Arthropoda</taxon>
        <taxon>Hexapoda</taxon>
        <taxon>Insecta</taxon>
        <taxon>Pterygota</taxon>
        <taxon>Neoptera</taxon>
        <taxon>Endopterygota</taxon>
        <taxon>Hymenoptera</taxon>
        <taxon>Apocrita</taxon>
        <taxon>Aculeata</taxon>
        <taxon>Vespoidea</taxon>
        <taxon>Vespidae</taxon>
        <taxon>Vespinae</taxon>
        <taxon>Vespula</taxon>
    </lineage>
</organism>
<feature type="compositionally biased region" description="Basic and acidic residues" evidence="1">
    <location>
        <begin position="90"/>
        <end position="105"/>
    </location>
</feature>
<dbReference type="Proteomes" id="UP001607302">
    <property type="component" value="Unassembled WGS sequence"/>
</dbReference>
<sequence length="225" mass="25244">MAAAVSAVGKIRAIDVAVRNHDGRGSVCYFEEGNANGALEEDRLSLGYIQTFFETSLFLRQTNNDTSARTDDLFHVFSMKESSMHILRNAAKEGGKRSIETTSRDLKRRSRRNRRSFSKKSTSDGGPRSRLDVSELRAYVRGAVTERKLHDVDVVVRVDENGVDRRQVKFIGQIVLLNLPGYRIRISATSFRQNAGGSVDEELAQFDVRQIEVWEDSQGLAHALP</sequence>
<keyword evidence="2" id="KW-0808">Transferase</keyword>